<dbReference type="PANTHER" id="PTHR43671:SF13">
    <property type="entry name" value="SERINE_THREONINE-PROTEIN KINASE NEK2"/>
    <property type="match status" value="1"/>
</dbReference>
<feature type="region of interest" description="Disordered" evidence="9">
    <location>
        <begin position="930"/>
        <end position="959"/>
    </location>
</feature>
<dbReference type="PROSITE" id="PS50005">
    <property type="entry name" value="TPR"/>
    <property type="match status" value="1"/>
</dbReference>
<evidence type="ECO:0000256" key="2">
    <source>
        <dbReference type="ARBA" id="ARBA00012513"/>
    </source>
</evidence>
<evidence type="ECO:0000313" key="11">
    <source>
        <dbReference type="EMBL" id="SDF18932.1"/>
    </source>
</evidence>
<keyword evidence="3" id="KW-0808">Transferase</keyword>
<dbReference type="RefSeq" id="WP_172838187.1">
    <property type="nucleotide sequence ID" value="NZ_LT629690.1"/>
</dbReference>
<dbReference type="Proteomes" id="UP000182427">
    <property type="component" value="Chromosome I"/>
</dbReference>
<keyword evidence="7" id="KW-0802">TPR repeat</keyword>
<evidence type="ECO:0000256" key="4">
    <source>
        <dbReference type="ARBA" id="ARBA00022741"/>
    </source>
</evidence>
<dbReference type="InterPro" id="IPR000719">
    <property type="entry name" value="Prot_kinase_dom"/>
</dbReference>
<keyword evidence="11" id="KW-0723">Serine/threonine-protein kinase</keyword>
<keyword evidence="4 8" id="KW-0547">Nucleotide-binding</keyword>
<dbReference type="PROSITE" id="PS00108">
    <property type="entry name" value="PROTEIN_KINASE_ST"/>
    <property type="match status" value="1"/>
</dbReference>
<dbReference type="InterPro" id="IPR011990">
    <property type="entry name" value="TPR-like_helical_dom_sf"/>
</dbReference>
<keyword evidence="6 8" id="KW-0067">ATP-binding</keyword>
<dbReference type="Gene3D" id="1.10.510.10">
    <property type="entry name" value="Transferase(Phosphotransferase) domain 1"/>
    <property type="match status" value="1"/>
</dbReference>
<dbReference type="GO" id="GO:0004674">
    <property type="term" value="F:protein serine/threonine kinase activity"/>
    <property type="evidence" value="ECO:0007669"/>
    <property type="project" value="UniProtKB-KW"/>
</dbReference>
<dbReference type="EC" id="2.7.11.1" evidence="2"/>
<dbReference type="InterPro" id="IPR011009">
    <property type="entry name" value="Kinase-like_dom_sf"/>
</dbReference>
<dbReference type="Gene3D" id="1.25.40.10">
    <property type="entry name" value="Tetratricopeptide repeat domain"/>
    <property type="match status" value="1"/>
</dbReference>
<dbReference type="InterPro" id="IPR017441">
    <property type="entry name" value="Protein_kinase_ATP_BS"/>
</dbReference>
<dbReference type="SMART" id="SM00220">
    <property type="entry name" value="S_TKc"/>
    <property type="match status" value="1"/>
</dbReference>
<evidence type="ECO:0000256" key="1">
    <source>
        <dbReference type="ARBA" id="ARBA00010886"/>
    </source>
</evidence>
<gene>
    <name evidence="11" type="ORF">SAMN05444167_1662</name>
</gene>
<evidence type="ECO:0000313" key="12">
    <source>
        <dbReference type="Proteomes" id="UP000182427"/>
    </source>
</evidence>
<feature type="compositionally biased region" description="Low complexity" evidence="9">
    <location>
        <begin position="296"/>
        <end position="308"/>
    </location>
</feature>
<dbReference type="PROSITE" id="PS00107">
    <property type="entry name" value="PROTEIN_KINASE_ATP"/>
    <property type="match status" value="1"/>
</dbReference>
<dbReference type="SUPFAM" id="SSF48452">
    <property type="entry name" value="TPR-like"/>
    <property type="match status" value="1"/>
</dbReference>
<feature type="region of interest" description="Disordered" evidence="9">
    <location>
        <begin position="281"/>
        <end position="361"/>
    </location>
</feature>
<feature type="binding site" evidence="8">
    <location>
        <position position="41"/>
    </location>
    <ligand>
        <name>ATP</name>
        <dbReference type="ChEBI" id="CHEBI:30616"/>
    </ligand>
</feature>
<dbReference type="PROSITE" id="PS50011">
    <property type="entry name" value="PROTEIN_KINASE_DOM"/>
    <property type="match status" value="1"/>
</dbReference>
<dbReference type="EMBL" id="LT629690">
    <property type="protein sequence ID" value="SDF18932.1"/>
    <property type="molecule type" value="Genomic_DNA"/>
</dbReference>
<dbReference type="InterPro" id="IPR019734">
    <property type="entry name" value="TPR_rpt"/>
</dbReference>
<accession>A0A1G7J1R6</accession>
<comment type="similarity">
    <text evidence="1">Belongs to the protein kinase superfamily. NEK Ser/Thr protein kinase family. NIMA subfamily.</text>
</comment>
<sequence>MEGLGPRQYGPYVVLEQIGSGGMGAVYRARDRRLERDVAIKVLHRNLEMAGARERFLREARAVSSLNHPNISTIFDIGEQDGDPYLVMELLHGESIKDRLHDGVPVSEEELISIATQAAQALAAAHAKGIVHRDIKPANLFLVDGPHGEPQLKVLDFGLAKVEHDRILLGPSGLTRTGATVGTVEYMSPEQARGEDLDPRSDLFSLGAVLYELATGDVPFRGATSAVVFSELLGSDPIPPRKVNTELSPGMDSIIRHLLQKKRENRIPSANALLEELRRLKEPSGSWPRSNSKPVSTSSHARAASSARLSRDPITVSDPTARSVRGHAPSGSRASALHTASRTSALRDAVREPALTSTSLSEHEAVDGGVRWWIPATAVAVILAAVGVFLFLRQRGSAVGGQGVVSTGLQVTRFDNNTGDNVLQDVPAIAMQILLREMPSLHVTGYAPALNSNDVDGLDIARRSGADAYLTGNISRDGNSYHIHAEILRTSDSGNLATEDVDASSAVEIPNALSRLAVALRTHLGESPDQAAANTVPLASEATNSLNALSLYAKGMAYLRAGQITNAIDELNRALADDPGFVPARLALVEALRESGAEVERLHAAATLKAAATKGSPCQQNRITYETADTPNATTEAAQAWSNLCSLQPEAQVAMVRSLLAAGRTAEAESTGATAVELDPAGRIAVSVATEAMIAQAHYESAQKEQGRAAGLNAASPGLALLAAYLRGDRAAETQWAATAAASNTFNDSWYYLSYLGDRGRLAEAHSFGAAAVTRLSGQPEIASSALLLRARLDAMEAMAGHCHNEPVAVANAGDGAKFYAGLAQAWCKHSTDNALADPTQQTLIRAALLWSTGDAQGALNLLQEDKTSSQSTVATLLRGESHLKLGQQVLAIGDFRAALTRRGEALLTGTLVYPVAQAGLATAYRTMGDDPNASRAEDDLKSLWQDADPSEPLLRGSN</sequence>
<organism evidence="11 12">
    <name type="scientific">Terriglobus roseus</name>
    <dbReference type="NCBI Taxonomy" id="392734"/>
    <lineage>
        <taxon>Bacteria</taxon>
        <taxon>Pseudomonadati</taxon>
        <taxon>Acidobacteriota</taxon>
        <taxon>Terriglobia</taxon>
        <taxon>Terriglobales</taxon>
        <taxon>Acidobacteriaceae</taxon>
        <taxon>Terriglobus</taxon>
    </lineage>
</organism>
<feature type="domain" description="Protein kinase" evidence="10">
    <location>
        <begin position="12"/>
        <end position="278"/>
    </location>
</feature>
<dbReference type="InterPro" id="IPR050660">
    <property type="entry name" value="NEK_Ser/Thr_kinase"/>
</dbReference>
<dbReference type="PANTHER" id="PTHR43671">
    <property type="entry name" value="SERINE/THREONINE-PROTEIN KINASE NEK"/>
    <property type="match status" value="1"/>
</dbReference>
<evidence type="ECO:0000259" key="10">
    <source>
        <dbReference type="PROSITE" id="PS50011"/>
    </source>
</evidence>
<protein>
    <recommendedName>
        <fullName evidence="2">non-specific serine/threonine protein kinase</fullName>
        <ecNumber evidence="2">2.7.11.1</ecNumber>
    </recommendedName>
</protein>
<dbReference type="SMART" id="SM00028">
    <property type="entry name" value="TPR"/>
    <property type="match status" value="2"/>
</dbReference>
<evidence type="ECO:0000256" key="5">
    <source>
        <dbReference type="ARBA" id="ARBA00022777"/>
    </source>
</evidence>
<evidence type="ECO:0000256" key="3">
    <source>
        <dbReference type="ARBA" id="ARBA00022679"/>
    </source>
</evidence>
<feature type="repeat" description="TPR" evidence="7">
    <location>
        <begin position="548"/>
        <end position="581"/>
    </location>
</feature>
<evidence type="ECO:0000256" key="6">
    <source>
        <dbReference type="ARBA" id="ARBA00022840"/>
    </source>
</evidence>
<dbReference type="AlphaFoldDB" id="A0A1G7J1R6"/>
<keyword evidence="12" id="KW-1185">Reference proteome</keyword>
<dbReference type="InterPro" id="IPR008271">
    <property type="entry name" value="Ser/Thr_kinase_AS"/>
</dbReference>
<evidence type="ECO:0000256" key="7">
    <source>
        <dbReference type="PROSITE-ProRule" id="PRU00339"/>
    </source>
</evidence>
<evidence type="ECO:0000256" key="8">
    <source>
        <dbReference type="PROSITE-ProRule" id="PRU10141"/>
    </source>
</evidence>
<dbReference type="Pfam" id="PF00069">
    <property type="entry name" value="Pkinase"/>
    <property type="match status" value="1"/>
</dbReference>
<reference evidence="11 12" key="1">
    <citation type="submission" date="2016-10" db="EMBL/GenBank/DDBJ databases">
        <authorList>
            <person name="de Groot N.N."/>
        </authorList>
    </citation>
    <scope>NUCLEOTIDE SEQUENCE [LARGE SCALE GENOMIC DNA]</scope>
    <source>
        <strain evidence="11 12">GAS232</strain>
    </source>
</reference>
<dbReference type="GO" id="GO:0005524">
    <property type="term" value="F:ATP binding"/>
    <property type="evidence" value="ECO:0007669"/>
    <property type="project" value="UniProtKB-UniRule"/>
</dbReference>
<dbReference type="CDD" id="cd14014">
    <property type="entry name" value="STKc_PknB_like"/>
    <property type="match status" value="1"/>
</dbReference>
<name>A0A1G7J1R6_9BACT</name>
<proteinExistence type="inferred from homology"/>
<dbReference type="SUPFAM" id="SSF56112">
    <property type="entry name" value="Protein kinase-like (PK-like)"/>
    <property type="match status" value="1"/>
</dbReference>
<keyword evidence="5 11" id="KW-0418">Kinase</keyword>
<evidence type="ECO:0000256" key="9">
    <source>
        <dbReference type="SAM" id="MobiDB-lite"/>
    </source>
</evidence>
<dbReference type="Gene3D" id="3.30.200.20">
    <property type="entry name" value="Phosphorylase Kinase, domain 1"/>
    <property type="match status" value="1"/>
</dbReference>